<evidence type="ECO:0000313" key="19">
    <source>
        <dbReference type="EMBL" id="QBI54154.1"/>
    </source>
</evidence>
<keyword evidence="5 14" id="KW-0812">Transmembrane</keyword>
<feature type="transmembrane region" description="Helical" evidence="14">
    <location>
        <begin position="199"/>
        <end position="225"/>
    </location>
</feature>
<protein>
    <recommendedName>
        <fullName evidence="14">Zinc metalloprotease</fullName>
    </recommendedName>
</protein>
<comment type="cofactor">
    <cofactor evidence="14 16">
        <name>Zn(2+)</name>
        <dbReference type="ChEBI" id="CHEBI:29105"/>
    </cofactor>
    <text evidence="14 16">Binds 1 zinc ion per subunit.</text>
</comment>
<reference evidence="19 20" key="1">
    <citation type="submission" date="2019-02" db="EMBL/GenBank/DDBJ databases">
        <authorList>
            <person name="Khodamoradi S."/>
            <person name="Hahnke R.L."/>
            <person name="Kaempfer P."/>
            <person name="Schumann P."/>
            <person name="Rohde M."/>
            <person name="Steinert M."/>
            <person name="Luzhetskyy A."/>
            <person name="Wink J."/>
            <person name="Ruckert C."/>
        </authorList>
    </citation>
    <scope>NUCLEOTIDE SEQUENCE [LARGE SCALE GENOMIC DNA]</scope>
    <source>
        <strain evidence="19 20">M2</strain>
    </source>
</reference>
<dbReference type="EMBL" id="CP036455">
    <property type="protein sequence ID" value="QBI54154.1"/>
    <property type="molecule type" value="Genomic_DNA"/>
</dbReference>
<evidence type="ECO:0000256" key="7">
    <source>
        <dbReference type="ARBA" id="ARBA00022737"/>
    </source>
</evidence>
<feature type="binding site" evidence="16">
    <location>
        <position position="85"/>
    </location>
    <ligand>
        <name>Zn(2+)</name>
        <dbReference type="ChEBI" id="CHEBI:29105"/>
        <note>catalytic</note>
    </ligand>
</feature>
<feature type="domain" description="Peptidase M50" evidence="18">
    <location>
        <begin position="157"/>
        <end position="205"/>
    </location>
</feature>
<feature type="active site" evidence="15">
    <location>
        <position position="86"/>
    </location>
</feature>
<dbReference type="KEGG" id="strr:EKD16_11855"/>
<dbReference type="GO" id="GO:0006508">
    <property type="term" value="P:proteolysis"/>
    <property type="evidence" value="ECO:0007669"/>
    <property type="project" value="UniProtKB-KW"/>
</dbReference>
<evidence type="ECO:0000313" key="20">
    <source>
        <dbReference type="Proteomes" id="UP000292235"/>
    </source>
</evidence>
<comment type="similarity">
    <text evidence="2 14">Belongs to the peptidase M50B family.</text>
</comment>
<evidence type="ECO:0000256" key="9">
    <source>
        <dbReference type="ARBA" id="ARBA00022833"/>
    </source>
</evidence>
<dbReference type="GO" id="GO:0046872">
    <property type="term" value="F:metal ion binding"/>
    <property type="evidence" value="ECO:0007669"/>
    <property type="project" value="UniProtKB-UniRule"/>
</dbReference>
<proteinExistence type="inferred from homology"/>
<dbReference type="InterPro" id="IPR008915">
    <property type="entry name" value="Peptidase_M50"/>
</dbReference>
<organism evidence="19 20">
    <name type="scientific">Streptomonospora litoralis</name>
    <dbReference type="NCBI Taxonomy" id="2498135"/>
    <lineage>
        <taxon>Bacteria</taxon>
        <taxon>Bacillati</taxon>
        <taxon>Actinomycetota</taxon>
        <taxon>Actinomycetes</taxon>
        <taxon>Streptosporangiales</taxon>
        <taxon>Nocardiopsidaceae</taxon>
        <taxon>Streptomonospora</taxon>
    </lineage>
</organism>
<dbReference type="Proteomes" id="UP000292235">
    <property type="component" value="Chromosome"/>
</dbReference>
<evidence type="ECO:0000256" key="8">
    <source>
        <dbReference type="ARBA" id="ARBA00022801"/>
    </source>
</evidence>
<feature type="domain" description="Peptidase M50" evidence="18">
    <location>
        <begin position="74"/>
        <end position="148"/>
    </location>
</feature>
<dbReference type="OrthoDB" id="9781963at2"/>
<feature type="binding site" evidence="16">
    <location>
        <position position="181"/>
    </location>
    <ligand>
        <name>Zn(2+)</name>
        <dbReference type="ChEBI" id="CHEBI:29105"/>
        <note>catalytic</note>
    </ligand>
</feature>
<keyword evidence="9 14" id="KW-0862">Zinc</keyword>
<keyword evidence="6 14" id="KW-0479">Metal-binding</keyword>
<feature type="transmembrane region" description="Helical" evidence="14">
    <location>
        <begin position="96"/>
        <end position="114"/>
    </location>
</feature>
<evidence type="ECO:0000256" key="3">
    <source>
        <dbReference type="ARBA" id="ARBA00022475"/>
    </source>
</evidence>
<dbReference type="PIRSF" id="PIRSF006404">
    <property type="entry name" value="UCP006404_Pept_M50_CBS"/>
    <property type="match status" value="1"/>
</dbReference>
<dbReference type="SUPFAM" id="SSF54631">
    <property type="entry name" value="CBS-domain pair"/>
    <property type="match status" value="1"/>
</dbReference>
<keyword evidence="11 14" id="KW-0482">Metalloprotease</keyword>
<dbReference type="GO" id="GO:0005886">
    <property type="term" value="C:plasma membrane"/>
    <property type="evidence" value="ECO:0007669"/>
    <property type="project" value="UniProtKB-SubCell"/>
</dbReference>
<dbReference type="GO" id="GO:0008237">
    <property type="term" value="F:metallopeptidase activity"/>
    <property type="evidence" value="ECO:0007669"/>
    <property type="project" value="UniProtKB-UniRule"/>
</dbReference>
<dbReference type="PANTHER" id="PTHR39188:SF3">
    <property type="entry name" value="STAGE IV SPORULATION PROTEIN FB"/>
    <property type="match status" value="1"/>
</dbReference>
<feature type="transmembrane region" description="Helical" evidence="14">
    <location>
        <begin position="231"/>
        <end position="253"/>
    </location>
</feature>
<evidence type="ECO:0000256" key="2">
    <source>
        <dbReference type="ARBA" id="ARBA00007931"/>
    </source>
</evidence>
<evidence type="ECO:0000256" key="11">
    <source>
        <dbReference type="ARBA" id="ARBA00023049"/>
    </source>
</evidence>
<dbReference type="InterPro" id="IPR046342">
    <property type="entry name" value="CBS_dom_sf"/>
</dbReference>
<dbReference type="AlphaFoldDB" id="A0A4P6Q5I7"/>
<keyword evidence="7" id="KW-0677">Repeat</keyword>
<feature type="transmembrane region" description="Helical" evidence="14">
    <location>
        <begin position="34"/>
        <end position="53"/>
    </location>
</feature>
<evidence type="ECO:0000256" key="6">
    <source>
        <dbReference type="ARBA" id="ARBA00022723"/>
    </source>
</evidence>
<feature type="binding site" evidence="16">
    <location>
        <position position="89"/>
    </location>
    <ligand>
        <name>Zn(2+)</name>
        <dbReference type="ChEBI" id="CHEBI:29105"/>
        <note>catalytic</note>
    </ligand>
</feature>
<keyword evidence="12" id="KW-0129">CBS domain</keyword>
<keyword evidence="10 14" id="KW-1133">Transmembrane helix</keyword>
<feature type="transmembrane region" description="Helical" evidence="14">
    <location>
        <begin position="65"/>
        <end position="84"/>
    </location>
</feature>
<evidence type="ECO:0000256" key="1">
    <source>
        <dbReference type="ARBA" id="ARBA00004651"/>
    </source>
</evidence>
<dbReference type="RefSeq" id="WP_131098387.1">
    <property type="nucleotide sequence ID" value="NZ_CP036455.1"/>
</dbReference>
<keyword evidence="8 14" id="KW-0378">Hydrolase</keyword>
<dbReference type="Gene3D" id="3.10.580.10">
    <property type="entry name" value="CBS-domain"/>
    <property type="match status" value="1"/>
</dbReference>
<gene>
    <name evidence="19" type="primary">rip1</name>
    <name evidence="19" type="ORF">EKD16_11855</name>
</gene>
<dbReference type="CDD" id="cd06164">
    <property type="entry name" value="S2P-M50_SpoIVFB_CBS"/>
    <property type="match status" value="1"/>
</dbReference>
<evidence type="ECO:0000256" key="12">
    <source>
        <dbReference type="ARBA" id="ARBA00023122"/>
    </source>
</evidence>
<evidence type="ECO:0000256" key="16">
    <source>
        <dbReference type="PIRSR" id="PIRSR006404-2"/>
    </source>
</evidence>
<dbReference type="Pfam" id="PF02163">
    <property type="entry name" value="Peptidase_M50"/>
    <property type="match status" value="2"/>
</dbReference>
<name>A0A4P6Q5I7_9ACTN</name>
<evidence type="ECO:0000256" key="17">
    <source>
        <dbReference type="SAM" id="MobiDB-lite"/>
    </source>
</evidence>
<evidence type="ECO:0000256" key="14">
    <source>
        <dbReference type="PIRNR" id="PIRNR006404"/>
    </source>
</evidence>
<keyword evidence="3 14" id="KW-1003">Cell membrane</keyword>
<evidence type="ECO:0000256" key="4">
    <source>
        <dbReference type="ARBA" id="ARBA00022670"/>
    </source>
</evidence>
<feature type="region of interest" description="Disordered" evidence="17">
    <location>
        <begin position="1"/>
        <end position="22"/>
    </location>
</feature>
<accession>A0A4P6Q5I7</accession>
<keyword evidence="13 14" id="KW-0472">Membrane</keyword>
<sequence length="388" mass="40939">MTDHGSSTPPESPSTPRPTRNGGSGWLMARPFGIPVYVTPSWLIIAVIITLIYQPVVESTLALGPVSYLVAFVFAVLLYVSVLIHELAHSVTARMFGLPVGRITLYMLGGVSEIEREAPTPGREFLVAVSGPVLSLVLAAAGFAAYGFVDPQTIAGVLIWQLWVANLLVGVFNLLPGLPLDGGRLVRALVWALTRRPKAGTVVAAWGGRVLAVAIVAVPLGYALLAGAAPNLFGLLWALLLASFIWMGAASALRTARLRERVPTLRARELGRRVAVVGAEVSVAEAGRRMAEAGAGAVLVADAAGTPTSIVNDAAATAVPESRRPWVPVSSVSRAITRGAVVRADLEGESLLEALRAHPAQEYLLVEDDGTPFGVLRTSDVQEAFTRR</sequence>
<evidence type="ECO:0000256" key="15">
    <source>
        <dbReference type="PIRSR" id="PIRSR006404-1"/>
    </source>
</evidence>
<keyword evidence="4 14" id="KW-0645">Protease</keyword>
<feature type="transmembrane region" description="Helical" evidence="14">
    <location>
        <begin position="126"/>
        <end position="148"/>
    </location>
</feature>
<dbReference type="PANTHER" id="PTHR39188">
    <property type="entry name" value="MEMBRANE-ASSOCIATED ZINC METALLOPROTEASE M50B"/>
    <property type="match status" value="1"/>
</dbReference>
<evidence type="ECO:0000256" key="10">
    <source>
        <dbReference type="ARBA" id="ARBA00022989"/>
    </source>
</evidence>
<comment type="subcellular location">
    <subcellularLocation>
        <location evidence="1 14">Cell membrane</location>
        <topology evidence="1 14">Multi-pass membrane protein</topology>
    </subcellularLocation>
</comment>
<keyword evidence="20" id="KW-1185">Reference proteome</keyword>
<feature type="transmembrane region" description="Helical" evidence="14">
    <location>
        <begin position="154"/>
        <end position="178"/>
    </location>
</feature>
<evidence type="ECO:0000256" key="5">
    <source>
        <dbReference type="ARBA" id="ARBA00022692"/>
    </source>
</evidence>
<evidence type="ECO:0000259" key="18">
    <source>
        <dbReference type="Pfam" id="PF02163"/>
    </source>
</evidence>
<dbReference type="InterPro" id="IPR016483">
    <property type="entry name" value="UCP006404_Pept_M50_CBS"/>
</dbReference>
<evidence type="ECO:0000256" key="13">
    <source>
        <dbReference type="ARBA" id="ARBA00023136"/>
    </source>
</evidence>